<dbReference type="PANTHER" id="PTHR43591">
    <property type="entry name" value="METHYLTRANSFERASE"/>
    <property type="match status" value="1"/>
</dbReference>
<accession>U4LY60</accession>
<keyword evidence="1" id="KW-0489">Methyltransferase</keyword>
<dbReference type="PANTHER" id="PTHR43591:SF24">
    <property type="entry name" value="2-METHOXY-6-POLYPRENYL-1,4-BENZOQUINOL METHYLASE, MITOCHONDRIAL"/>
    <property type="match status" value="1"/>
</dbReference>
<keyword evidence="1" id="KW-0808">Transferase</keyword>
<name>U4LY60_PYROM</name>
<dbReference type="STRING" id="1076935.U4LY60"/>
<dbReference type="AlphaFoldDB" id="U4LY60"/>
<dbReference type="OMA" id="PWLYSEN"/>
<dbReference type="SUPFAM" id="SSF53335">
    <property type="entry name" value="S-adenosyl-L-methionine-dependent methyltransferases"/>
    <property type="match status" value="1"/>
</dbReference>
<gene>
    <name evidence="1" type="ORF">PCON_04280</name>
</gene>
<dbReference type="eggNOG" id="ENOG502S6PS">
    <property type="taxonomic scope" value="Eukaryota"/>
</dbReference>
<dbReference type="GO" id="GO:0008168">
    <property type="term" value="F:methyltransferase activity"/>
    <property type="evidence" value="ECO:0007669"/>
    <property type="project" value="UniProtKB-KW"/>
</dbReference>
<evidence type="ECO:0000313" key="2">
    <source>
        <dbReference type="Proteomes" id="UP000018144"/>
    </source>
</evidence>
<dbReference type="CDD" id="cd02440">
    <property type="entry name" value="AdoMet_MTases"/>
    <property type="match status" value="1"/>
</dbReference>
<dbReference type="InterPro" id="IPR029063">
    <property type="entry name" value="SAM-dependent_MTases_sf"/>
</dbReference>
<dbReference type="Pfam" id="PF13489">
    <property type="entry name" value="Methyltransf_23"/>
    <property type="match status" value="1"/>
</dbReference>
<dbReference type="Proteomes" id="UP000018144">
    <property type="component" value="Unassembled WGS sequence"/>
</dbReference>
<protein>
    <submittedName>
        <fullName evidence="1">Similar to Phosphoethanolamine N-methyltransferase 1 acc. no. Q9FR44</fullName>
    </submittedName>
</protein>
<keyword evidence="2" id="KW-1185">Reference proteome</keyword>
<sequence>MDTGSIDVDEACYSPGEYPSSDNSSTSSLDSLIIRHVFENGRRYHGFRKGRYLLPNDKIEQDRLDMQHHVYKTLFSALYTAPLSTINPKRILDLGTGTGRWAIDMAYEFPGAQVTGIDLSPIQPSWIPSNCTFEVDDVEATWTIAPRTIDYIHIRGLLGSINDWPALLAQAFSSMKPGGMVEITDIETYFEVEGDVAKEFGELMKEGMDNLGRTRIIPSELPAMLTNAGFTNLQERRGRIPIGIWPIMPNLKELGRLWRECLLAGLDAWGLATFSRGLDWSKAEYDVLASNLRREILERGSHRVSRAVSFVARKPVGL</sequence>
<dbReference type="GO" id="GO:0032259">
    <property type="term" value="P:methylation"/>
    <property type="evidence" value="ECO:0007669"/>
    <property type="project" value="UniProtKB-KW"/>
</dbReference>
<organism evidence="1 2">
    <name type="scientific">Pyronema omphalodes (strain CBS 100304)</name>
    <name type="common">Pyronema confluens</name>
    <dbReference type="NCBI Taxonomy" id="1076935"/>
    <lineage>
        <taxon>Eukaryota</taxon>
        <taxon>Fungi</taxon>
        <taxon>Dikarya</taxon>
        <taxon>Ascomycota</taxon>
        <taxon>Pezizomycotina</taxon>
        <taxon>Pezizomycetes</taxon>
        <taxon>Pezizales</taxon>
        <taxon>Pyronemataceae</taxon>
        <taxon>Pyronema</taxon>
    </lineage>
</organism>
<dbReference type="EMBL" id="HF936628">
    <property type="protein sequence ID" value="CCX34763.1"/>
    <property type="molecule type" value="Genomic_DNA"/>
</dbReference>
<reference evidence="1 2" key="1">
    <citation type="journal article" date="2013" name="PLoS Genet.">
        <title>The genome and development-dependent transcriptomes of Pyronema confluens: a window into fungal evolution.</title>
        <authorList>
            <person name="Traeger S."/>
            <person name="Altegoer F."/>
            <person name="Freitag M."/>
            <person name="Gabaldon T."/>
            <person name="Kempken F."/>
            <person name="Kumar A."/>
            <person name="Marcet-Houben M."/>
            <person name="Poggeler S."/>
            <person name="Stajich J.E."/>
            <person name="Nowrousian M."/>
        </authorList>
    </citation>
    <scope>NUCLEOTIDE SEQUENCE [LARGE SCALE GENOMIC DNA]</scope>
    <source>
        <strain evidence="2">CBS 100304</strain>
        <tissue evidence="1">Vegetative mycelium</tissue>
    </source>
</reference>
<dbReference type="Gene3D" id="3.40.50.150">
    <property type="entry name" value="Vaccinia Virus protein VP39"/>
    <property type="match status" value="1"/>
</dbReference>
<evidence type="ECO:0000313" key="1">
    <source>
        <dbReference type="EMBL" id="CCX34763.1"/>
    </source>
</evidence>
<dbReference type="OrthoDB" id="184880at2759"/>
<proteinExistence type="predicted"/>